<feature type="region of interest" description="Disordered" evidence="1">
    <location>
        <begin position="101"/>
        <end position="128"/>
    </location>
</feature>
<evidence type="ECO:0000313" key="4">
    <source>
        <dbReference type="Proteomes" id="UP000321085"/>
    </source>
</evidence>
<dbReference type="Pfam" id="PF08904">
    <property type="entry name" value="EipB_like"/>
    <property type="match status" value="1"/>
</dbReference>
<dbReference type="EMBL" id="BJYU01000008">
    <property type="protein sequence ID" value="GEO13234.1"/>
    <property type="molecule type" value="Genomic_DNA"/>
</dbReference>
<dbReference type="Proteomes" id="UP000321085">
    <property type="component" value="Unassembled WGS sequence"/>
</dbReference>
<feature type="signal peptide" evidence="2">
    <location>
        <begin position="1"/>
        <end position="20"/>
    </location>
</feature>
<evidence type="ECO:0000256" key="1">
    <source>
        <dbReference type="SAM" id="MobiDB-lite"/>
    </source>
</evidence>
<sequence length="280" mass="29904">MRFLLLMSGLSVAMLASASAETAKPGVQLVPHRAVYDLSLMRAGGSSSLENARGRIAMDFGGNACDGYTLTYRQVTVLDSTEAGSRTMDTRTATFETGDGLSMRFKSTSSSQGASGNGVDGDAKLSPEGNLDVQFKQPRNATFAAAGQPVFPTEHLKRLIEAGRGGQNTLSVRVYDGSDDGKKIYDTLALIGRRIEPGAGNNLEEPARQEALTKVPRWPVTISYFTQGDGDRTPVYTISFELYENGISRALKLDYGDFALKGDLQSLQVPGAAATAACQR</sequence>
<dbReference type="InterPro" id="IPR015000">
    <property type="entry name" value="EipB-like"/>
</dbReference>
<keyword evidence="2" id="KW-0732">Signal</keyword>
<accession>A0A512BMQ2</accession>
<proteinExistence type="predicted"/>
<reference evidence="3 4" key="1">
    <citation type="submission" date="2019-07" db="EMBL/GenBank/DDBJ databases">
        <title>Whole genome shotgun sequence of Microvirga aerophila NBRC 106136.</title>
        <authorList>
            <person name="Hosoyama A."/>
            <person name="Uohara A."/>
            <person name="Ohji S."/>
            <person name="Ichikawa N."/>
        </authorList>
    </citation>
    <scope>NUCLEOTIDE SEQUENCE [LARGE SCALE GENOMIC DNA]</scope>
    <source>
        <strain evidence="3 4">NBRC 106136</strain>
    </source>
</reference>
<dbReference type="AlphaFoldDB" id="A0A512BMQ2"/>
<protein>
    <recommendedName>
        <fullName evidence="5">ATP-binding protein</fullName>
    </recommendedName>
</protein>
<gene>
    <name evidence="3" type="ORF">MAE02_09300</name>
</gene>
<feature type="compositionally biased region" description="Polar residues" evidence="1">
    <location>
        <begin position="105"/>
        <end position="114"/>
    </location>
</feature>
<keyword evidence="4" id="KW-1185">Reference proteome</keyword>
<organism evidence="3 4">
    <name type="scientific">Microvirga aerophila</name>
    <dbReference type="NCBI Taxonomy" id="670291"/>
    <lineage>
        <taxon>Bacteria</taxon>
        <taxon>Pseudomonadati</taxon>
        <taxon>Pseudomonadota</taxon>
        <taxon>Alphaproteobacteria</taxon>
        <taxon>Hyphomicrobiales</taxon>
        <taxon>Methylobacteriaceae</taxon>
        <taxon>Microvirga</taxon>
    </lineage>
</organism>
<feature type="chain" id="PRO_5021978248" description="ATP-binding protein" evidence="2">
    <location>
        <begin position="21"/>
        <end position="280"/>
    </location>
</feature>
<dbReference type="OrthoDB" id="9815514at2"/>
<dbReference type="RefSeq" id="WP_114185433.1">
    <property type="nucleotide sequence ID" value="NZ_BJYU01000008.1"/>
</dbReference>
<evidence type="ECO:0000256" key="2">
    <source>
        <dbReference type="SAM" id="SignalP"/>
    </source>
</evidence>
<comment type="caution">
    <text evidence="3">The sequence shown here is derived from an EMBL/GenBank/DDBJ whole genome shotgun (WGS) entry which is preliminary data.</text>
</comment>
<evidence type="ECO:0008006" key="5">
    <source>
        <dbReference type="Google" id="ProtNLM"/>
    </source>
</evidence>
<evidence type="ECO:0000313" key="3">
    <source>
        <dbReference type="EMBL" id="GEO13234.1"/>
    </source>
</evidence>
<name>A0A512BMQ2_9HYPH</name>